<name>K9UCU7_CHAP6</name>
<dbReference type="EMBL" id="CP003600">
    <property type="protein sequence ID" value="AFY92251.1"/>
    <property type="molecule type" value="Genomic_DNA"/>
</dbReference>
<feature type="chain" id="PRO_5003936279" evidence="1">
    <location>
        <begin position="38"/>
        <end position="144"/>
    </location>
</feature>
<proteinExistence type="predicted"/>
<evidence type="ECO:0000256" key="1">
    <source>
        <dbReference type="SAM" id="SignalP"/>
    </source>
</evidence>
<organism evidence="2 3">
    <name type="scientific">Chamaesiphon minutus (strain ATCC 27169 / PCC 6605)</name>
    <dbReference type="NCBI Taxonomy" id="1173020"/>
    <lineage>
        <taxon>Bacteria</taxon>
        <taxon>Bacillati</taxon>
        <taxon>Cyanobacteriota</taxon>
        <taxon>Cyanophyceae</taxon>
        <taxon>Gomontiellales</taxon>
        <taxon>Chamaesiphonaceae</taxon>
        <taxon>Chamaesiphon</taxon>
    </lineage>
</organism>
<dbReference type="Proteomes" id="UP000010366">
    <property type="component" value="Chromosome"/>
</dbReference>
<reference evidence="2 3" key="1">
    <citation type="submission" date="2012-05" db="EMBL/GenBank/DDBJ databases">
        <title>Finished chromosome of genome of Chamaesiphon sp. PCC 6605.</title>
        <authorList>
            <consortium name="US DOE Joint Genome Institute"/>
            <person name="Gugger M."/>
            <person name="Coursin T."/>
            <person name="Rippka R."/>
            <person name="Tandeau De Marsac N."/>
            <person name="Huntemann M."/>
            <person name="Wei C.-L."/>
            <person name="Han J."/>
            <person name="Detter J.C."/>
            <person name="Han C."/>
            <person name="Tapia R."/>
            <person name="Chen A."/>
            <person name="Kyrpides N."/>
            <person name="Mavromatis K."/>
            <person name="Markowitz V."/>
            <person name="Szeto E."/>
            <person name="Ivanova N."/>
            <person name="Pagani I."/>
            <person name="Pati A."/>
            <person name="Goodwin L."/>
            <person name="Nordberg H.P."/>
            <person name="Cantor M.N."/>
            <person name="Hua S.X."/>
            <person name="Woyke T."/>
            <person name="Kerfeld C.A."/>
        </authorList>
    </citation>
    <scope>NUCLEOTIDE SEQUENCE [LARGE SCALE GENOMIC DNA]</scope>
    <source>
        <strain evidence="3">ATCC 27169 / PCC 6605</strain>
    </source>
</reference>
<dbReference type="KEGG" id="cmp:Cha6605_1012"/>
<dbReference type="AlphaFoldDB" id="K9UCU7"/>
<accession>K9UCU7</accession>
<keyword evidence="1" id="KW-0732">Signal</keyword>
<evidence type="ECO:0000313" key="3">
    <source>
        <dbReference type="Proteomes" id="UP000010366"/>
    </source>
</evidence>
<protein>
    <submittedName>
        <fullName evidence="2">Uncharacterized protein</fullName>
    </submittedName>
</protein>
<sequence length="144" mass="15605">MKFSTLINLVKIQSPAQVLLSILAVSLCFGASDRASASPTCANVNVNIQNGTPDTVKVTNFEYFDTTQNAFVPKNLLGPSGTQQLTSGTVHRATRNFAQVGGRTQFRVTYQHKQGINNFAAPVRVTTDRFVCIDGSTQPVLLDK</sequence>
<gene>
    <name evidence="2" type="ORF">Cha6605_1012</name>
</gene>
<feature type="signal peptide" evidence="1">
    <location>
        <begin position="1"/>
        <end position="37"/>
    </location>
</feature>
<dbReference type="HOGENOM" id="CLU_1793018_0_0_3"/>
<dbReference type="RefSeq" id="WP_015158441.1">
    <property type="nucleotide sequence ID" value="NC_019697.1"/>
</dbReference>
<evidence type="ECO:0000313" key="2">
    <source>
        <dbReference type="EMBL" id="AFY92251.1"/>
    </source>
</evidence>
<keyword evidence="3" id="KW-1185">Reference proteome</keyword>